<gene>
    <name evidence="2" type="ORF">LFA_0305</name>
</gene>
<sequence length="259" mass="28314">MPAPTLPANLKDPLFKCMEVSGTTIEGSQYFADQFKGLLIATKTQDQFSDLLNRVQDFAKYTAFKLRSSSEPWLGQINDSSDYKKMQAEMALSAARDLDNMKLGTSNKAAFEFAISDKSEFLRGYSADGQALDPKSLGSMDTLFNSYLAEHNMVSEGSVLYEATDQGKPKKDAQGVAIKADPQQVRDLINDPQQGYAKYLEGKGVNVTCQEQQYPSPQKDMQAQQAVKDAVAVKESLEASSVEVETPTAETQSTMKAGG</sequence>
<evidence type="ECO:0000313" key="3">
    <source>
        <dbReference type="Proteomes" id="UP000032430"/>
    </source>
</evidence>
<organism evidence="2 3">
    <name type="scientific">Legionella fallonii LLAP-10</name>
    <dbReference type="NCBI Taxonomy" id="1212491"/>
    <lineage>
        <taxon>Bacteria</taxon>
        <taxon>Pseudomonadati</taxon>
        <taxon>Pseudomonadota</taxon>
        <taxon>Gammaproteobacteria</taxon>
        <taxon>Legionellales</taxon>
        <taxon>Legionellaceae</taxon>
        <taxon>Legionella</taxon>
    </lineage>
</organism>
<dbReference type="KEGG" id="lfa:LFA_0305"/>
<dbReference type="OrthoDB" id="5635174at2"/>
<dbReference type="Pfam" id="PF23131">
    <property type="entry name" value="DotY"/>
    <property type="match status" value="1"/>
</dbReference>
<feature type="compositionally biased region" description="Polar residues" evidence="1">
    <location>
        <begin position="248"/>
        <end position="259"/>
    </location>
</feature>
<protein>
    <recommendedName>
        <fullName evidence="4">Substrate of the Dot/Icm secretion system</fullName>
    </recommendedName>
</protein>
<dbReference type="STRING" id="1212491.LFA_0305"/>
<dbReference type="Proteomes" id="UP000032430">
    <property type="component" value="Chromosome I"/>
</dbReference>
<reference evidence="3" key="1">
    <citation type="submission" date="2014-09" db="EMBL/GenBank/DDBJ databases">
        <authorList>
            <person name="Gomez-Valero L."/>
        </authorList>
    </citation>
    <scope>NUCLEOTIDE SEQUENCE [LARGE SCALE GENOMIC DNA]</scope>
    <source>
        <strain evidence="3">ATCC700992</strain>
    </source>
</reference>
<keyword evidence="3" id="KW-1185">Reference proteome</keyword>
<dbReference type="InterPro" id="IPR049927">
    <property type="entry name" value="DotY_N"/>
</dbReference>
<dbReference type="CDD" id="cd22643">
    <property type="entry name" value="DotY_NTD"/>
    <property type="match status" value="1"/>
</dbReference>
<evidence type="ECO:0000256" key="1">
    <source>
        <dbReference type="SAM" id="MobiDB-lite"/>
    </source>
</evidence>
<proteinExistence type="predicted"/>
<dbReference type="AlphaFoldDB" id="A0A098FZX3"/>
<dbReference type="HOGENOM" id="CLU_093805_0_0_6"/>
<feature type="region of interest" description="Disordered" evidence="1">
    <location>
        <begin position="236"/>
        <end position="259"/>
    </location>
</feature>
<accession>A0A098FZX3</accession>
<dbReference type="RefSeq" id="WP_045094593.1">
    <property type="nucleotide sequence ID" value="NZ_LN614827.1"/>
</dbReference>
<dbReference type="EMBL" id="LN614827">
    <property type="protein sequence ID" value="CEG55778.1"/>
    <property type="molecule type" value="Genomic_DNA"/>
</dbReference>
<evidence type="ECO:0000313" key="2">
    <source>
        <dbReference type="EMBL" id="CEG55778.1"/>
    </source>
</evidence>
<evidence type="ECO:0008006" key="4">
    <source>
        <dbReference type="Google" id="ProtNLM"/>
    </source>
</evidence>
<dbReference type="InterPro" id="IPR056465">
    <property type="entry name" value="DotY"/>
</dbReference>
<name>A0A098FZX3_9GAMM</name>